<reference evidence="1" key="1">
    <citation type="submission" date="2021-02" db="EMBL/GenBank/DDBJ databases">
        <authorList>
            <person name="Nowell W R."/>
        </authorList>
    </citation>
    <scope>NUCLEOTIDE SEQUENCE</scope>
</reference>
<name>A0A816HLT0_ADIRI</name>
<feature type="non-terminal residue" evidence="1">
    <location>
        <position position="265"/>
    </location>
</feature>
<proteinExistence type="predicted"/>
<evidence type="ECO:0000313" key="2">
    <source>
        <dbReference type="Proteomes" id="UP000663828"/>
    </source>
</evidence>
<sequence>ILQSVFAHYLPPLESFRLPSNLWIRIRNDMHKYLVEKDIDGVPCIYFYHRYFQDYQPWKGEQGQQYRQETPVLEKTRLEYYANEYKTTFDMSYSEKLTKKYNLPPAIISVDRCLTPQKPLIDKQKKQYNLRRLHQLYLNIGRYEYVHYASLFNLDFLTALLLCGEYTIIDFLYVFTRGNYSGSGDSRFLLKQFEMLIDILNPHPSNLPFELVYRLLPFREHLSPNLYNLLDQCLLVCPLLLITDDQRPQYLLKCPLGHVIYSKIS</sequence>
<organism evidence="1 2">
    <name type="scientific">Adineta ricciae</name>
    <name type="common">Rotifer</name>
    <dbReference type="NCBI Taxonomy" id="249248"/>
    <lineage>
        <taxon>Eukaryota</taxon>
        <taxon>Metazoa</taxon>
        <taxon>Spiralia</taxon>
        <taxon>Gnathifera</taxon>
        <taxon>Rotifera</taxon>
        <taxon>Eurotatoria</taxon>
        <taxon>Bdelloidea</taxon>
        <taxon>Adinetida</taxon>
        <taxon>Adinetidae</taxon>
        <taxon>Adineta</taxon>
    </lineage>
</organism>
<dbReference type="AlphaFoldDB" id="A0A816HLT0"/>
<protein>
    <submittedName>
        <fullName evidence="1">Uncharacterized protein</fullName>
    </submittedName>
</protein>
<feature type="non-terminal residue" evidence="1">
    <location>
        <position position="1"/>
    </location>
</feature>
<evidence type="ECO:0000313" key="1">
    <source>
        <dbReference type="EMBL" id="CAF1687643.1"/>
    </source>
</evidence>
<dbReference type="InterPro" id="IPR052752">
    <property type="entry name" value="NACHT-WD_repeat"/>
</dbReference>
<dbReference type="PANTHER" id="PTHR19871">
    <property type="entry name" value="BETA TRANSDUCIN-RELATED PROTEIN"/>
    <property type="match status" value="1"/>
</dbReference>
<dbReference type="EMBL" id="CAJNOR010017675">
    <property type="protein sequence ID" value="CAF1687643.1"/>
    <property type="molecule type" value="Genomic_DNA"/>
</dbReference>
<keyword evidence="2" id="KW-1185">Reference proteome</keyword>
<dbReference type="Proteomes" id="UP000663828">
    <property type="component" value="Unassembled WGS sequence"/>
</dbReference>
<accession>A0A816HLT0</accession>
<gene>
    <name evidence="1" type="ORF">XAT740_LOCUS62492</name>
</gene>
<dbReference type="PANTHER" id="PTHR19871:SF14">
    <property type="entry name" value="DUF4062 DOMAIN-CONTAINING PROTEIN"/>
    <property type="match status" value="1"/>
</dbReference>
<comment type="caution">
    <text evidence="1">The sequence shown here is derived from an EMBL/GenBank/DDBJ whole genome shotgun (WGS) entry which is preliminary data.</text>
</comment>